<organism evidence="2 3">
    <name type="scientific">Mobilitalea sibirica</name>
    <dbReference type="NCBI Taxonomy" id="1462919"/>
    <lineage>
        <taxon>Bacteria</taxon>
        <taxon>Bacillati</taxon>
        <taxon>Bacillota</taxon>
        <taxon>Clostridia</taxon>
        <taxon>Lachnospirales</taxon>
        <taxon>Lachnospiraceae</taxon>
        <taxon>Mobilitalea</taxon>
    </lineage>
</organism>
<feature type="transmembrane region" description="Helical" evidence="1">
    <location>
        <begin position="108"/>
        <end position="133"/>
    </location>
</feature>
<keyword evidence="3" id="KW-1185">Reference proteome</keyword>
<dbReference type="AlphaFoldDB" id="A0A8J7KZ89"/>
<keyword evidence="1" id="KW-0472">Membrane</keyword>
<dbReference type="RefSeq" id="WP_197659897.1">
    <property type="nucleotide sequence ID" value="NZ_JAEAGR010000002.1"/>
</dbReference>
<name>A0A8J7KZ89_9FIRM</name>
<accession>A0A8J7KZ89</accession>
<keyword evidence="1" id="KW-0812">Transmembrane</keyword>
<evidence type="ECO:0000313" key="3">
    <source>
        <dbReference type="Proteomes" id="UP000623269"/>
    </source>
</evidence>
<comment type="caution">
    <text evidence="2">The sequence shown here is derived from an EMBL/GenBank/DDBJ whole genome shotgun (WGS) entry which is preliminary data.</text>
</comment>
<proteinExistence type="predicted"/>
<dbReference type="EMBL" id="JAEAGR010000002">
    <property type="protein sequence ID" value="MBH1939663.1"/>
    <property type="molecule type" value="Genomic_DNA"/>
</dbReference>
<gene>
    <name evidence="2" type="ORF">I5677_01995</name>
</gene>
<reference evidence="2" key="1">
    <citation type="submission" date="2020-12" db="EMBL/GenBank/DDBJ databases">
        <title>M. sibirica DSM 26468T genome.</title>
        <authorList>
            <person name="Thieme N."/>
            <person name="Rettenmaier R."/>
            <person name="Zverlov V."/>
            <person name="Liebl W."/>
        </authorList>
    </citation>
    <scope>NUCLEOTIDE SEQUENCE</scope>
    <source>
        <strain evidence="2">DSM 26468</strain>
    </source>
</reference>
<keyword evidence="1" id="KW-1133">Transmembrane helix</keyword>
<feature type="transmembrane region" description="Helical" evidence="1">
    <location>
        <begin position="29"/>
        <end position="49"/>
    </location>
</feature>
<evidence type="ECO:0000313" key="2">
    <source>
        <dbReference type="EMBL" id="MBH1939663.1"/>
    </source>
</evidence>
<evidence type="ECO:0000256" key="1">
    <source>
        <dbReference type="SAM" id="Phobius"/>
    </source>
</evidence>
<protein>
    <submittedName>
        <fullName evidence="2">Uncharacterized protein</fullName>
    </submittedName>
</protein>
<feature type="transmembrane region" description="Helical" evidence="1">
    <location>
        <begin position="61"/>
        <end position="80"/>
    </location>
</feature>
<sequence>MGLLEYLLERKNPGKMGEFQKNNQPVKKVHGVIVLIKLIASILFIYFLFNMFVRSNLNLQNVIVFVLILFIYCLISYKVIPRPDPSNVGLIGGLIDHPFRYTDDVNRLLILFLFLLYPGRFVSTTIFQTILLFKRAGKN</sequence>
<dbReference type="Proteomes" id="UP000623269">
    <property type="component" value="Unassembled WGS sequence"/>
</dbReference>